<dbReference type="PROSITE" id="PS51257">
    <property type="entry name" value="PROKAR_LIPOPROTEIN"/>
    <property type="match status" value="1"/>
</dbReference>
<evidence type="ECO:0000313" key="2">
    <source>
        <dbReference type="EMBL" id="EGJ71895.1"/>
    </source>
</evidence>
<feature type="domain" description="Major fimbrium tip subunit FimD third Ig-like" evidence="1">
    <location>
        <begin position="372"/>
        <end position="483"/>
    </location>
</feature>
<accession>F3ZR22</accession>
<name>F3ZR22_9BACE</name>
<organism evidence="2 3">
    <name type="scientific">Bacteroides coprosuis DSM 18011</name>
    <dbReference type="NCBI Taxonomy" id="679937"/>
    <lineage>
        <taxon>Bacteria</taxon>
        <taxon>Pseudomonadati</taxon>
        <taxon>Bacteroidota</taxon>
        <taxon>Bacteroidia</taxon>
        <taxon>Bacteroidales</taxon>
        <taxon>Bacteroidaceae</taxon>
        <taxon>Bacteroides</taxon>
    </lineage>
</organism>
<dbReference type="Proteomes" id="UP000018439">
    <property type="component" value="Chromosome"/>
</dbReference>
<dbReference type="InterPro" id="IPR058822">
    <property type="entry name" value="Ig-like_FimD_3rd"/>
</dbReference>
<keyword evidence="3" id="KW-1185">Reference proteome</keyword>
<gene>
    <name evidence="2" type="ORF">Bcop_1703</name>
</gene>
<evidence type="ECO:0000259" key="1">
    <source>
        <dbReference type="Pfam" id="PF26306"/>
    </source>
</evidence>
<dbReference type="eggNOG" id="ENOG502Z7S7">
    <property type="taxonomic scope" value="Bacteria"/>
</dbReference>
<reference evidence="2 3" key="1">
    <citation type="journal article" date="2011" name="Stand. Genomic Sci.">
        <title>Non-contiguous finished genome sequence of Bacteroides coprosuis type strain (PC139).</title>
        <authorList>
            <person name="Land M."/>
            <person name="Held B."/>
            <person name="Gronow S."/>
            <person name="Abt B."/>
            <person name="Lucas S."/>
            <person name="Del Rio T.G."/>
            <person name="Nolan M."/>
            <person name="Tice H."/>
            <person name="Cheng J.F."/>
            <person name="Pitluck S."/>
            <person name="Liolios K."/>
            <person name="Pagani I."/>
            <person name="Ivanova N."/>
            <person name="Mavromatis K."/>
            <person name="Mikhailova N."/>
            <person name="Pati A."/>
            <person name="Tapia R."/>
            <person name="Han C."/>
            <person name="Goodwin L."/>
            <person name="Chen A."/>
            <person name="Palaniappan K."/>
            <person name="Hauser L."/>
            <person name="Brambilla E.M."/>
            <person name="Rohde M."/>
            <person name="Goker M."/>
            <person name="Detter J.C."/>
            <person name="Woyke T."/>
            <person name="Bristow J."/>
            <person name="Eisen J.A."/>
            <person name="Markowitz V."/>
            <person name="Hugenholtz P."/>
            <person name="Kyrpides N.C."/>
            <person name="Klenk H.P."/>
            <person name="Lapidus A."/>
        </authorList>
    </citation>
    <scope>NUCLEOTIDE SEQUENCE</scope>
    <source>
        <strain evidence="2 3">DSM 18011</strain>
    </source>
</reference>
<proteinExistence type="predicted"/>
<dbReference type="HOGENOM" id="CLU_023164_0_0_10"/>
<sequence>MKRNKLTYIWFFFMIILLPLFSGCTSDTEDGEGEMDAGTIYLTLSTPSSEGIATITRGSISEGTKPGEDHLNENTIHSIEVFFFDSEGKLIWKPETSSLSLKGNTKLEISVPSMRLRKELSDAVVQIYVLVNHSAGEINQLDELKQHVIENASFLEKSVPQQFVMLGNLSKQLHFVGKENVLGNISLVRLASKIESKYPTFPTQGIKGYNALGEEFFYLPVDENAVEVRLHNIYTKSHLDISSYLTMDNEPKDVKNFRVIPPKGTAVFYSYSGEWKEESKQTYLEYRIQLKRSDSGEVDTYYYAIPIAGDSSVNPKGYNKVNANHHYFINPVIGQLGSTIEKSPIWLNSQFIIQDWSIKELSTSIVQAHYFMLKEHEVYMANTDQYKVQFVASSKVRTAKIKEVWYYAWRQKEAGKKDLESYKEYINSYSYEYPRFTINNNTTPKNIEISSPIPRNFSPRYITVVFEDEYGFQEELTIKQYPARYITGRRSEESQKFKGVYYTHDYNDDAGTNSQNNFNLFAITTLAGGEEFNGKKYKTGDPTYIKDGKVYTYEDKEHNQLISPNFVVASQRSIYNRVMYNRSYNYYGQTIMSARERCATYGEGGYEPGTWRLPTEAEIEYLNALQNDYYSPIKDLFRGPNYWSGASYRYHIFMAINEYDGYEGAFGDYRTPNADFSNDSYSIYYGRGVVWDRSNYSIPNYLGFADPAYISGSYSSHYYYSAYVRCVRDI</sequence>
<dbReference type="AlphaFoldDB" id="F3ZR22"/>
<protein>
    <recommendedName>
        <fullName evidence="1">Major fimbrium tip subunit FimD third Ig-like domain-containing protein</fullName>
    </recommendedName>
</protein>
<evidence type="ECO:0000313" key="3">
    <source>
        <dbReference type="Proteomes" id="UP000018439"/>
    </source>
</evidence>
<dbReference type="Pfam" id="PF26306">
    <property type="entry name" value="FimD_3rd"/>
    <property type="match status" value="1"/>
</dbReference>
<dbReference type="OrthoDB" id="1046951at2"/>
<dbReference type="STRING" id="679937.Bcop_1703"/>
<dbReference type="EMBL" id="CM001167">
    <property type="protein sequence ID" value="EGJ71895.1"/>
    <property type="molecule type" value="Genomic_DNA"/>
</dbReference>